<evidence type="ECO:0000313" key="3">
    <source>
        <dbReference type="Proteomes" id="UP001066276"/>
    </source>
</evidence>
<keyword evidence="3" id="KW-1185">Reference proteome</keyword>
<evidence type="ECO:0000256" key="1">
    <source>
        <dbReference type="SAM" id="MobiDB-lite"/>
    </source>
</evidence>
<sequence>MPEVWLSSPQIRAAGTPVLSGGRDSLPAPVPAEPGCPTQCWDDSVTRLGREHRRPRSPDAAVVRRVAPRWAPRKVQRRSNSPTRVTGRVHSHCSGAIPGTETFLVSGAPRPPAGLSGAAPSARGPGEEPARGPGKQTHSCGRGRRYGRPPAPPRRARRPQCRGEDHCLG</sequence>
<feature type="region of interest" description="Disordered" evidence="1">
    <location>
        <begin position="1"/>
        <end position="169"/>
    </location>
</feature>
<comment type="caution">
    <text evidence="2">The sequence shown here is derived from an EMBL/GenBank/DDBJ whole genome shotgun (WGS) entry which is preliminary data.</text>
</comment>
<feature type="compositionally biased region" description="Low complexity" evidence="1">
    <location>
        <begin position="113"/>
        <end position="124"/>
    </location>
</feature>
<dbReference type="EMBL" id="JANPWB010000005">
    <property type="protein sequence ID" value="KAJ1188073.1"/>
    <property type="molecule type" value="Genomic_DNA"/>
</dbReference>
<gene>
    <name evidence="2" type="ORF">NDU88_004838</name>
</gene>
<proteinExistence type="predicted"/>
<evidence type="ECO:0000313" key="2">
    <source>
        <dbReference type="EMBL" id="KAJ1188073.1"/>
    </source>
</evidence>
<feature type="compositionally biased region" description="Low complexity" evidence="1">
    <location>
        <begin position="58"/>
        <end position="70"/>
    </location>
</feature>
<dbReference type="Proteomes" id="UP001066276">
    <property type="component" value="Chromosome 3_1"/>
</dbReference>
<organism evidence="2 3">
    <name type="scientific">Pleurodeles waltl</name>
    <name type="common">Iberian ribbed newt</name>
    <dbReference type="NCBI Taxonomy" id="8319"/>
    <lineage>
        <taxon>Eukaryota</taxon>
        <taxon>Metazoa</taxon>
        <taxon>Chordata</taxon>
        <taxon>Craniata</taxon>
        <taxon>Vertebrata</taxon>
        <taxon>Euteleostomi</taxon>
        <taxon>Amphibia</taxon>
        <taxon>Batrachia</taxon>
        <taxon>Caudata</taxon>
        <taxon>Salamandroidea</taxon>
        <taxon>Salamandridae</taxon>
        <taxon>Pleurodelinae</taxon>
        <taxon>Pleurodeles</taxon>
    </lineage>
</organism>
<accession>A0AAV7UGB9</accession>
<reference evidence="2" key="1">
    <citation type="journal article" date="2022" name="bioRxiv">
        <title>Sequencing and chromosome-scale assembly of the giantPleurodeles waltlgenome.</title>
        <authorList>
            <person name="Brown T."/>
            <person name="Elewa A."/>
            <person name="Iarovenko S."/>
            <person name="Subramanian E."/>
            <person name="Araus A.J."/>
            <person name="Petzold A."/>
            <person name="Susuki M."/>
            <person name="Suzuki K.-i.T."/>
            <person name="Hayashi T."/>
            <person name="Toyoda A."/>
            <person name="Oliveira C."/>
            <person name="Osipova E."/>
            <person name="Leigh N.D."/>
            <person name="Simon A."/>
            <person name="Yun M.H."/>
        </authorList>
    </citation>
    <scope>NUCLEOTIDE SEQUENCE</scope>
    <source>
        <strain evidence="2">20211129_DDA</strain>
        <tissue evidence="2">Liver</tissue>
    </source>
</reference>
<protein>
    <submittedName>
        <fullName evidence="2">Uncharacterized protein</fullName>
    </submittedName>
</protein>
<dbReference type="AlphaFoldDB" id="A0AAV7UGB9"/>
<name>A0AAV7UGB9_PLEWA</name>